<evidence type="ECO:0000256" key="2">
    <source>
        <dbReference type="SAM" id="Phobius"/>
    </source>
</evidence>
<name>A0ABN9V7V8_9DINO</name>
<keyword evidence="2" id="KW-0472">Membrane</keyword>
<dbReference type="Proteomes" id="UP001189429">
    <property type="component" value="Unassembled WGS sequence"/>
</dbReference>
<reference evidence="3" key="1">
    <citation type="submission" date="2023-10" db="EMBL/GenBank/DDBJ databases">
        <authorList>
            <person name="Chen Y."/>
            <person name="Shah S."/>
            <person name="Dougan E. K."/>
            <person name="Thang M."/>
            <person name="Chan C."/>
        </authorList>
    </citation>
    <scope>NUCLEOTIDE SEQUENCE [LARGE SCALE GENOMIC DNA]</scope>
</reference>
<feature type="non-terminal residue" evidence="3">
    <location>
        <position position="1"/>
    </location>
</feature>
<sequence>IGCYKQVPTKREDADSCCQWFSNRVQSQSDARTGEEGQLVESDSNDPEKVKDLLCEQVLGELYEKCPLCKDGEEKCAFDNWDLVDPARLYSVMDGLPLAGQRSLAGVAAIGLAAIGVAALLAAAAVAFRRYGDLSVQVGISASEAAGEGQGAPIVGELIGPGADKRDAAHDRAPGDSGPGAWVRWGLKASAP</sequence>
<comment type="caution">
    <text evidence="3">The sequence shown here is derived from an EMBL/GenBank/DDBJ whole genome shotgun (WGS) entry which is preliminary data.</text>
</comment>
<keyword evidence="2" id="KW-0812">Transmembrane</keyword>
<accession>A0ABN9V7V8</accession>
<keyword evidence="4" id="KW-1185">Reference proteome</keyword>
<dbReference type="EMBL" id="CAUYUJ010016810">
    <property type="protein sequence ID" value="CAK0869020.1"/>
    <property type="molecule type" value="Genomic_DNA"/>
</dbReference>
<protein>
    <submittedName>
        <fullName evidence="3">Uncharacterized protein</fullName>
    </submittedName>
</protein>
<keyword evidence="2" id="KW-1133">Transmembrane helix</keyword>
<feature type="compositionally biased region" description="Basic and acidic residues" evidence="1">
    <location>
        <begin position="163"/>
        <end position="174"/>
    </location>
</feature>
<organism evidence="3 4">
    <name type="scientific">Prorocentrum cordatum</name>
    <dbReference type="NCBI Taxonomy" id="2364126"/>
    <lineage>
        <taxon>Eukaryota</taxon>
        <taxon>Sar</taxon>
        <taxon>Alveolata</taxon>
        <taxon>Dinophyceae</taxon>
        <taxon>Prorocentrales</taxon>
        <taxon>Prorocentraceae</taxon>
        <taxon>Prorocentrum</taxon>
    </lineage>
</organism>
<evidence type="ECO:0000256" key="1">
    <source>
        <dbReference type="SAM" id="MobiDB-lite"/>
    </source>
</evidence>
<evidence type="ECO:0000313" key="3">
    <source>
        <dbReference type="EMBL" id="CAK0869020.1"/>
    </source>
</evidence>
<feature type="region of interest" description="Disordered" evidence="1">
    <location>
        <begin position="160"/>
        <end position="182"/>
    </location>
</feature>
<evidence type="ECO:0000313" key="4">
    <source>
        <dbReference type="Proteomes" id="UP001189429"/>
    </source>
</evidence>
<proteinExistence type="predicted"/>
<gene>
    <name evidence="3" type="ORF">PCOR1329_LOCUS55516</name>
</gene>
<feature type="transmembrane region" description="Helical" evidence="2">
    <location>
        <begin position="104"/>
        <end position="128"/>
    </location>
</feature>